<reference evidence="3 4" key="1">
    <citation type="submission" date="2020-05" db="EMBL/GenBank/DDBJ databases">
        <title>Genome sequence of Isoptericola sp. JC619 isolated from Chilika lagoon, India.</title>
        <authorList>
            <person name="Kumar D."/>
            <person name="Appam K."/>
            <person name="Gandham S."/>
            <person name="Uppada J."/>
            <person name="Sasikala C."/>
            <person name="Venkata Ramana C."/>
        </authorList>
    </citation>
    <scope>NUCLEOTIDE SEQUENCE [LARGE SCALE GENOMIC DNA]</scope>
    <source>
        <strain evidence="3 4">JC619</strain>
    </source>
</reference>
<dbReference type="InterPro" id="IPR057446">
    <property type="entry name" value="PH_bac"/>
</dbReference>
<name>A0A849JZN3_9MICO</name>
<gene>
    <name evidence="3" type="ORF">HLI28_14505</name>
</gene>
<evidence type="ECO:0000259" key="2">
    <source>
        <dbReference type="Pfam" id="PF25362"/>
    </source>
</evidence>
<dbReference type="EMBL" id="JABFAJ010000024">
    <property type="protein sequence ID" value="NNU28742.1"/>
    <property type="molecule type" value="Genomic_DNA"/>
</dbReference>
<keyword evidence="4" id="KW-1185">Reference proteome</keyword>
<dbReference type="Pfam" id="PF25362">
    <property type="entry name" value="bPH_11"/>
    <property type="match status" value="1"/>
</dbReference>
<comment type="caution">
    <text evidence="3">The sequence shown here is derived from an EMBL/GenBank/DDBJ whole genome shotgun (WGS) entry which is preliminary data.</text>
</comment>
<feature type="domain" description="PH" evidence="2">
    <location>
        <begin position="44"/>
        <end position="169"/>
    </location>
</feature>
<evidence type="ECO:0000313" key="4">
    <source>
        <dbReference type="Proteomes" id="UP000557204"/>
    </source>
</evidence>
<keyword evidence="1" id="KW-0472">Membrane</keyword>
<evidence type="ECO:0000256" key="1">
    <source>
        <dbReference type="SAM" id="Phobius"/>
    </source>
</evidence>
<keyword evidence="1" id="KW-1133">Transmembrane helix</keyword>
<dbReference type="RefSeq" id="WP_171248250.1">
    <property type="nucleotide sequence ID" value="NZ_JABFAJ010000024.1"/>
</dbReference>
<sequence>MNLPLPVAVGIWVVVGLVLLLLVLTGRRRLATRTRHLVPAPPEPPLTEGELGELVVGPVEAVYVSSTLHGDWLARIGAHGLGDRSHAEVTVYAGGVVVDRDAARPLLLPADALRAAGTAPGMAGKYVGRDGLVVLTWQVPADGTVEATTVDTGLRTRHRADHDRLLAAVRPLISPTTPSPKDPQ</sequence>
<protein>
    <recommendedName>
        <fullName evidence="2">PH domain-containing protein</fullName>
    </recommendedName>
</protein>
<keyword evidence="1" id="KW-0812">Transmembrane</keyword>
<organism evidence="3 4">
    <name type="scientific">Isoptericola sediminis</name>
    <dbReference type="NCBI Taxonomy" id="2733572"/>
    <lineage>
        <taxon>Bacteria</taxon>
        <taxon>Bacillati</taxon>
        <taxon>Actinomycetota</taxon>
        <taxon>Actinomycetes</taxon>
        <taxon>Micrococcales</taxon>
        <taxon>Promicromonosporaceae</taxon>
        <taxon>Isoptericola</taxon>
    </lineage>
</organism>
<proteinExistence type="predicted"/>
<accession>A0A849JZN3</accession>
<feature type="transmembrane region" description="Helical" evidence="1">
    <location>
        <begin position="6"/>
        <end position="25"/>
    </location>
</feature>
<evidence type="ECO:0000313" key="3">
    <source>
        <dbReference type="EMBL" id="NNU28742.1"/>
    </source>
</evidence>
<dbReference type="AlphaFoldDB" id="A0A849JZN3"/>
<dbReference type="Proteomes" id="UP000557204">
    <property type="component" value="Unassembled WGS sequence"/>
</dbReference>